<evidence type="ECO:0000256" key="2">
    <source>
        <dbReference type="ARBA" id="ARBA00022692"/>
    </source>
</evidence>
<dbReference type="GO" id="GO:0019064">
    <property type="term" value="P:fusion of virus membrane with host plasma membrane"/>
    <property type="evidence" value="ECO:0007669"/>
    <property type="project" value="InterPro"/>
</dbReference>
<evidence type="ECO:0000256" key="9">
    <source>
        <dbReference type="ARBA" id="ARBA00023026"/>
    </source>
</evidence>
<dbReference type="GO" id="GO:0044173">
    <property type="term" value="C:host cell endoplasmic reticulum-Golgi intermediate compartment membrane"/>
    <property type="evidence" value="ECO:0007669"/>
    <property type="project" value="UniProtKB-SubCell"/>
</dbReference>
<proteinExistence type="inferred from homology"/>
<evidence type="ECO:0000259" key="17">
    <source>
        <dbReference type="PROSITE" id="PS51924"/>
    </source>
</evidence>
<feature type="coiled-coil region" evidence="14">
    <location>
        <begin position="1262"/>
        <end position="1299"/>
    </location>
</feature>
<dbReference type="GO" id="GO:0075509">
    <property type="term" value="P:endocytosis involved in viral entry into host cell"/>
    <property type="evidence" value="ECO:0007669"/>
    <property type="project" value="InterPro"/>
</dbReference>
<dbReference type="InterPro" id="IPR043607">
    <property type="entry name" value="CoV_S1_C"/>
</dbReference>
<dbReference type="GO" id="GO:0016020">
    <property type="term" value="C:membrane"/>
    <property type="evidence" value="ECO:0007669"/>
    <property type="project" value="InterPro"/>
</dbReference>
<dbReference type="PROSITE" id="PS51924">
    <property type="entry name" value="COV_S2_HR2"/>
    <property type="match status" value="1"/>
</dbReference>
<keyword evidence="11 15" id="KW-0472">Membrane</keyword>
<dbReference type="Pfam" id="PF19209">
    <property type="entry name" value="CoV_S1_C"/>
    <property type="match status" value="1"/>
</dbReference>
<keyword evidence="3" id="KW-0732">Signal</keyword>
<keyword evidence="6" id="KW-1043">Host membrane</keyword>
<dbReference type="GO" id="GO:0019031">
    <property type="term" value="C:viral envelope"/>
    <property type="evidence" value="ECO:0007669"/>
    <property type="project" value="UniProtKB-KW"/>
</dbReference>
<dbReference type="InterPro" id="IPR043473">
    <property type="entry name" value="S2_sf_CoV"/>
</dbReference>
<sequence>MKYTLLFCVVFATVSCGFAINERCGTTVNLTRLFSKFDIQPPSQVVLAGLLPNQTAQWKCTTAADQRDQGVGVKGVFVSYVRSGQGFTIGVSQEHFDPSTYQLYLHRPTNGNPGAIAYLRICKWPTAKYLQATVNMDTTGKHCLVNKQIPAALVDYAHMVVGLTWDQDRVTFYTDKVYHFYVPNNRWSRVVSWCGAADSCAMQYINSTIYYNLNVTAQGPGGITYSVCTKHCTGLAANVFSTDQGGHIPPTFPYNNWFLLTNTSTLVQGVTRVFQPFLVNCLVALPKLQGLTTTLSFDSPLNVPGFSCNGANGSSSAEAFRFNVNDTKLFVGAGAVTLNTVDGVNVSIVCSNNATQPTRSNNLQEDLPYYCFTNTSSGTNHTVKFLSVFPPTIREFVITKYGNVYVNGYIYLRTRPLTAVYLDAPSHSEDVAGFWTIAATNFTDVLVEVNNTGIQRLLYCDTPENSVKCSQLSFELEDGFYSMTADNVYAVTKPHTFVTLPTFNDHGFVNVTVGGNFDGSYPPKFTANGTFVNNGSVVCVTSNQFTLRHDFMVAYSNGMRKGIFEYSSTCPFNSETINNYLTFGRICFSTSPGDGACELKYYVWNTVGAVSHLAGTLYVQHTRGDTITGTPKPLQGLSDISELHLDTCTTYTIYGFRGDGVIRLTNQTFLSGVYYTSESGQLLAFKNVTTGQIYSVTPCQLVQQVAFVEDKIVGVISSVANNTVFFNSTRTFPGFYYHSNDTTNCTSPRLVYSNIGVCTSGAIGLLSPKAAQPHIQPMFQGNISIPTNFTLSVRTEYIQLFNKPVSVDCAMYVCNGNDRCKQLLSQYTSACKNIESALQLSARLESMEVNSMLTVSDEALKLATISQFPGGGYNFTNILPANPGARSVIEDILFDKVVTSGLGTVDEDYKRCSNGLSIADLACAQHYNGIMVLPGVADWEKVHMYSASLVGGMTLGGITSAAALPFSYAVQARLNYVALQTDVLQRNQQMLANSFNSAISNITLAFESVNNAIYQTSAGLNTVAEALSKVQDVVNGQGNALSQLTVQLQNNFQAISNSIGDIYSRLDQITADAQVDRLITGRLAALNAFVAQSLTKYAEVQASRTLAKQKVNECVKSQSPRYGFCGDEGEHIFSITQAAPQGLMFLHTVLVPTGFINVTAVTGLCVDDNIAMTLRQSGFVLFVQKDKYLVSPRKMFEPRRPEVADFVRIKTCQISYVNITNEQLPDIIPDYVDVNKTIDDILANLPNNTVPDLPLDVFNQTFLNLTGEIADLEARSESLKNTSEELRQLIQNINNTLVDLQWLNRVETYIKWPWYVWLAIVIALILVVSLLVFCCISTGCCGCCGCCGSCFSGCCRGTKLQHYEPIEKVHVQ</sequence>
<evidence type="ECO:0000259" key="16">
    <source>
        <dbReference type="PROSITE" id="PS51923"/>
    </source>
</evidence>
<dbReference type="Pfam" id="PF19214">
    <property type="entry name" value="CoV_S2_C"/>
    <property type="match status" value="1"/>
</dbReference>
<dbReference type="Gene3D" id="1.20.5.300">
    <property type="match status" value="2"/>
</dbReference>
<dbReference type="PROSITE" id="PS51923">
    <property type="entry name" value="COV_S2_HR1"/>
    <property type="match status" value="1"/>
</dbReference>
<dbReference type="EMBL" id="KT346372">
    <property type="protein sequence ID" value="ANV78630.1"/>
    <property type="molecule type" value="Genomic_RNA"/>
</dbReference>
<evidence type="ECO:0000256" key="14">
    <source>
        <dbReference type="SAM" id="Coils"/>
    </source>
</evidence>
<keyword evidence="1" id="KW-0945">Host-virus interaction</keyword>
<dbReference type="CDD" id="cd22376">
    <property type="entry name" value="PDEV-like_Spike_SD1-2_S1-2_S2"/>
    <property type="match status" value="1"/>
</dbReference>
<evidence type="ECO:0000256" key="10">
    <source>
        <dbReference type="ARBA" id="ARBA00023054"/>
    </source>
</evidence>
<dbReference type="GO" id="GO:0055036">
    <property type="term" value="C:virion membrane"/>
    <property type="evidence" value="ECO:0007669"/>
    <property type="project" value="UniProtKB-SubCell"/>
</dbReference>
<dbReference type="InterPro" id="IPR044874">
    <property type="entry name" value="Spike_S2_CoV_HR2"/>
</dbReference>
<dbReference type="InterPro" id="IPR002551">
    <property type="entry name" value="Spike_S1_CoV"/>
</dbReference>
<keyword evidence="2 15" id="KW-0812">Transmembrane</keyword>
<evidence type="ECO:0000256" key="6">
    <source>
        <dbReference type="ARBA" id="ARBA00022870"/>
    </source>
</evidence>
<dbReference type="Gene3D" id="2.60.40.3130">
    <property type="match status" value="1"/>
</dbReference>
<dbReference type="Pfam" id="PF01600">
    <property type="entry name" value="CoV_S1"/>
    <property type="match status" value="1"/>
</dbReference>
<evidence type="ECO:0000256" key="13">
    <source>
        <dbReference type="ARBA" id="ARBA00023296"/>
    </source>
</evidence>
<evidence type="ECO:0000313" key="18">
    <source>
        <dbReference type="EMBL" id="ANV78630.1"/>
    </source>
</evidence>
<dbReference type="GO" id="GO:0046813">
    <property type="term" value="P:receptor-mediated virion attachment to host cell"/>
    <property type="evidence" value="ECO:0007669"/>
    <property type="project" value="InterPro"/>
</dbReference>
<feature type="domain" description="Coronavirus spike (S) glycoprotein S2 subunit heptad repeat 1 (HR1) region profile" evidence="16">
    <location>
        <begin position="964"/>
        <end position="1083"/>
    </location>
</feature>
<keyword evidence="7" id="KW-0261">Viral envelope protein</keyword>
<evidence type="ECO:0000256" key="12">
    <source>
        <dbReference type="ARBA" id="ARBA00023180"/>
    </source>
</evidence>
<evidence type="ECO:0000256" key="4">
    <source>
        <dbReference type="ARBA" id="ARBA00022804"/>
    </source>
</evidence>
<name>A0A219TUS3_9NIDO</name>
<feature type="domain" description="Coronavirus spike (S) glycoprotein S2 subunit heptad repeat 2 (HR2) region profile" evidence="17">
    <location>
        <begin position="1229"/>
        <end position="1325"/>
    </location>
</feature>
<dbReference type="PROSITE" id="PS51257">
    <property type="entry name" value="PROKAR_LIPOPROTEIN"/>
    <property type="match status" value="1"/>
</dbReference>
<keyword evidence="5" id="KW-0946">Virion</keyword>
<keyword evidence="13" id="KW-1160">Virus entry into host cell</keyword>
<evidence type="ECO:0000256" key="7">
    <source>
        <dbReference type="ARBA" id="ARBA00022879"/>
    </source>
</evidence>
<keyword evidence="8 15" id="KW-1133">Transmembrane helix</keyword>
<dbReference type="InterPro" id="IPR044873">
    <property type="entry name" value="Spike_S2_CoV_HR1"/>
</dbReference>
<reference evidence="18" key="1">
    <citation type="submission" date="2015-07" db="EMBL/GenBank/DDBJ databases">
        <authorList>
            <person name="Noorani M."/>
        </authorList>
    </citation>
    <scope>NUCLEOTIDE SEQUENCE</scope>
    <source>
        <strain evidence="18">CYCU-S1/TW/2013</strain>
    </source>
</reference>
<evidence type="ECO:0000256" key="8">
    <source>
        <dbReference type="ARBA" id="ARBA00022989"/>
    </source>
</evidence>
<evidence type="ECO:0000256" key="1">
    <source>
        <dbReference type="ARBA" id="ARBA00022581"/>
    </source>
</evidence>
<evidence type="ECO:0000256" key="11">
    <source>
        <dbReference type="ARBA" id="ARBA00023136"/>
    </source>
</evidence>
<dbReference type="InterPro" id="IPR042552">
    <property type="entry name" value="ALPHA_CORONA_SPIKE"/>
</dbReference>
<feature type="transmembrane region" description="Helical" evidence="15">
    <location>
        <begin position="1314"/>
        <end position="1333"/>
    </location>
</feature>
<evidence type="ECO:0000256" key="5">
    <source>
        <dbReference type="ARBA" id="ARBA00022844"/>
    </source>
</evidence>
<dbReference type="InterPro" id="IPR002552">
    <property type="entry name" value="Spike_S2_CoV"/>
</dbReference>
<evidence type="ECO:0000256" key="3">
    <source>
        <dbReference type="ARBA" id="ARBA00022729"/>
    </source>
</evidence>
<dbReference type="Pfam" id="PF01601">
    <property type="entry name" value="CoV_S2"/>
    <property type="match status" value="1"/>
</dbReference>
<keyword evidence="4" id="KW-1161">Viral attachment to host cell</keyword>
<dbReference type="HAMAP" id="MF_04200">
    <property type="entry name" value="ALPHA_CORONA_SPIKE"/>
    <property type="match status" value="1"/>
</dbReference>
<dbReference type="InterPro" id="IPR043614">
    <property type="entry name" value="Spike_S2_CoV_C"/>
</dbReference>
<protein>
    <submittedName>
        <fullName evidence="18">Spike protein</fullName>
    </submittedName>
</protein>
<accession>A0A219TUS3</accession>
<keyword evidence="9" id="KW-0843">Virulence</keyword>
<keyword evidence="12" id="KW-0325">Glycoprotein</keyword>
<evidence type="ECO:0000256" key="15">
    <source>
        <dbReference type="SAM" id="Phobius"/>
    </source>
</evidence>
<dbReference type="SUPFAM" id="SSF111474">
    <property type="entry name" value="Coronavirus S2 glycoprotein"/>
    <property type="match status" value="2"/>
</dbReference>
<organism evidence="18">
    <name type="scientific">Scotophilus kuhlii coronavirus</name>
    <dbReference type="NCBI Taxonomy" id="1881051"/>
    <lineage>
        <taxon>Viruses</taxon>
        <taxon>Riboviria</taxon>
        <taxon>Orthornavirae</taxon>
        <taxon>Pisuviricota</taxon>
        <taxon>Pisoniviricetes</taxon>
        <taxon>Nidovirales</taxon>
        <taxon>Cornidovirineae</taxon>
        <taxon>Coronaviridae</taxon>
        <taxon>Coronavirinae</taxon>
    </lineage>
</organism>
<keyword evidence="10 14" id="KW-0175">Coiled coil</keyword>
<dbReference type="GO" id="GO:0039654">
    <property type="term" value="P:fusion of virus membrane with host endosome membrane"/>
    <property type="evidence" value="ECO:0007669"/>
    <property type="project" value="InterPro"/>
</dbReference>